<dbReference type="EMBL" id="DXBY01000106">
    <property type="protein sequence ID" value="HIZ35371.1"/>
    <property type="molecule type" value="Genomic_DNA"/>
</dbReference>
<feature type="active site" description="Proton acceptor" evidence="3">
    <location>
        <position position="109"/>
    </location>
</feature>
<comment type="catalytic activity">
    <reaction evidence="3">
        <text>a 2'-deoxyribonucleoside 5'-triphosphate + H2O = a 2'-deoxyribonucleoside 5'-phosphate + diphosphate + H(+)</text>
        <dbReference type="Rhea" id="RHEA:44644"/>
        <dbReference type="ChEBI" id="CHEBI:15377"/>
        <dbReference type="ChEBI" id="CHEBI:15378"/>
        <dbReference type="ChEBI" id="CHEBI:33019"/>
        <dbReference type="ChEBI" id="CHEBI:61560"/>
        <dbReference type="ChEBI" id="CHEBI:65317"/>
        <dbReference type="EC" id="3.6.1.9"/>
    </reaction>
</comment>
<feature type="region of interest" description="Disordered" evidence="4">
    <location>
        <begin position="73"/>
        <end position="98"/>
    </location>
</feature>
<dbReference type="Gene3D" id="3.90.950.10">
    <property type="match status" value="1"/>
</dbReference>
<dbReference type="GO" id="GO:0047429">
    <property type="term" value="F:nucleoside triphosphate diphosphatase activity"/>
    <property type="evidence" value="ECO:0007669"/>
    <property type="project" value="UniProtKB-EC"/>
</dbReference>
<protein>
    <recommendedName>
        <fullName evidence="3">Nucleoside triphosphate pyrophosphatase</fullName>
        <ecNumber evidence="3">3.6.1.9</ecNumber>
    </recommendedName>
    <alternativeName>
        <fullName evidence="3">Nucleotide pyrophosphatase</fullName>
        <shortName evidence="3">Nucleotide PPase</shortName>
    </alternativeName>
</protein>
<comment type="caution">
    <text evidence="5">The sequence shown here is derived from an EMBL/GenBank/DDBJ whole genome shotgun (WGS) entry which is preliminary data.</text>
</comment>
<evidence type="ECO:0000313" key="6">
    <source>
        <dbReference type="Proteomes" id="UP000824037"/>
    </source>
</evidence>
<comment type="cofactor">
    <cofactor evidence="1 3">
        <name>a divalent metal cation</name>
        <dbReference type="ChEBI" id="CHEBI:60240"/>
    </cofactor>
</comment>
<dbReference type="PANTHER" id="PTHR43213:SF5">
    <property type="entry name" value="BIFUNCTIONAL DTTP_UTP PYROPHOSPHATASE_METHYLTRANSFERASE PROTEIN-RELATED"/>
    <property type="match status" value="1"/>
</dbReference>
<reference evidence="5" key="2">
    <citation type="submission" date="2021-04" db="EMBL/GenBank/DDBJ databases">
        <authorList>
            <person name="Gilroy R."/>
        </authorList>
    </citation>
    <scope>NUCLEOTIDE SEQUENCE</scope>
    <source>
        <strain evidence="5">ChiGjej4B4-7305</strain>
    </source>
</reference>
<gene>
    <name evidence="5" type="primary">maf</name>
    <name evidence="5" type="ORF">H9815_06300</name>
</gene>
<name>A0A9D2EDJ9_9MICO</name>
<dbReference type="AlphaFoldDB" id="A0A9D2EDJ9"/>
<evidence type="ECO:0000256" key="2">
    <source>
        <dbReference type="ARBA" id="ARBA00022801"/>
    </source>
</evidence>
<comment type="catalytic activity">
    <reaction evidence="3">
        <text>a ribonucleoside 5'-triphosphate + H2O = a ribonucleoside 5'-phosphate + diphosphate + H(+)</text>
        <dbReference type="Rhea" id="RHEA:23996"/>
        <dbReference type="ChEBI" id="CHEBI:15377"/>
        <dbReference type="ChEBI" id="CHEBI:15378"/>
        <dbReference type="ChEBI" id="CHEBI:33019"/>
        <dbReference type="ChEBI" id="CHEBI:58043"/>
        <dbReference type="ChEBI" id="CHEBI:61557"/>
        <dbReference type="EC" id="3.6.1.9"/>
    </reaction>
</comment>
<keyword evidence="3" id="KW-0546">Nucleotide metabolism</keyword>
<feature type="compositionally biased region" description="Low complexity" evidence="4">
    <location>
        <begin position="77"/>
        <end position="88"/>
    </location>
</feature>
<dbReference type="PANTHER" id="PTHR43213">
    <property type="entry name" value="BIFUNCTIONAL DTTP/UTP PYROPHOSPHATASE/METHYLTRANSFERASE PROTEIN-RELATED"/>
    <property type="match status" value="1"/>
</dbReference>
<sequence>MSRPRLVLASASPARATLLRNAGVDPLIRVAGVDEDAVLAAHGPASVAASVQVLATAKAEAVAAQLWPAGAKPGVDPAARPGGEPAAGSVPAPRTGDAGTDPLVVLGCDSLLELGGEAFGKPHTPERARERWRRIRGRSGVLHTGHQLIAAGRRASGVSSTTVHFADITDAEIAAYVDTGEPLTVAGAFTIDGYGGAFIRRIEGDHHGVMGLSLPLLRDLLSTVGMTWVDLWRQGAAAPSL</sequence>
<dbReference type="GO" id="GO:0005737">
    <property type="term" value="C:cytoplasm"/>
    <property type="evidence" value="ECO:0007669"/>
    <property type="project" value="UniProtKB-SubCell"/>
</dbReference>
<comment type="similarity">
    <text evidence="3">Belongs to the Maf family.</text>
</comment>
<comment type="caution">
    <text evidence="3">Lacks conserved residue(s) required for the propagation of feature annotation.</text>
</comment>
<keyword evidence="2 3" id="KW-0378">Hydrolase</keyword>
<evidence type="ECO:0000256" key="4">
    <source>
        <dbReference type="SAM" id="MobiDB-lite"/>
    </source>
</evidence>
<dbReference type="InterPro" id="IPR029001">
    <property type="entry name" value="ITPase-like_fam"/>
</dbReference>
<evidence type="ECO:0000313" key="5">
    <source>
        <dbReference type="EMBL" id="HIZ35371.1"/>
    </source>
</evidence>
<comment type="subcellular location">
    <subcellularLocation>
        <location evidence="3">Cytoplasm</location>
    </subcellularLocation>
</comment>
<keyword evidence="3" id="KW-0963">Cytoplasm</keyword>
<evidence type="ECO:0000256" key="1">
    <source>
        <dbReference type="ARBA" id="ARBA00001968"/>
    </source>
</evidence>
<dbReference type="InterPro" id="IPR003697">
    <property type="entry name" value="Maf-like"/>
</dbReference>
<reference evidence="5" key="1">
    <citation type="journal article" date="2021" name="PeerJ">
        <title>Extensive microbial diversity within the chicken gut microbiome revealed by metagenomics and culture.</title>
        <authorList>
            <person name="Gilroy R."/>
            <person name="Ravi A."/>
            <person name="Getino M."/>
            <person name="Pursley I."/>
            <person name="Horton D.L."/>
            <person name="Alikhan N.F."/>
            <person name="Baker D."/>
            <person name="Gharbi K."/>
            <person name="Hall N."/>
            <person name="Watson M."/>
            <person name="Adriaenssens E.M."/>
            <person name="Foster-Nyarko E."/>
            <person name="Jarju S."/>
            <person name="Secka A."/>
            <person name="Antonio M."/>
            <person name="Oren A."/>
            <person name="Chaudhuri R.R."/>
            <person name="La Ragione R."/>
            <person name="Hildebrand F."/>
            <person name="Pallen M.J."/>
        </authorList>
    </citation>
    <scope>NUCLEOTIDE SEQUENCE</scope>
    <source>
        <strain evidence="5">ChiGjej4B4-7305</strain>
    </source>
</reference>
<dbReference type="SUPFAM" id="SSF52972">
    <property type="entry name" value="ITPase-like"/>
    <property type="match status" value="1"/>
</dbReference>
<dbReference type="GO" id="GO:0009117">
    <property type="term" value="P:nucleotide metabolic process"/>
    <property type="evidence" value="ECO:0007669"/>
    <property type="project" value="UniProtKB-KW"/>
</dbReference>
<proteinExistence type="inferred from homology"/>
<accession>A0A9D2EDJ9</accession>
<organism evidence="5 6">
    <name type="scientific">Candidatus Ruania gallistercoris</name>
    <dbReference type="NCBI Taxonomy" id="2838746"/>
    <lineage>
        <taxon>Bacteria</taxon>
        <taxon>Bacillati</taxon>
        <taxon>Actinomycetota</taxon>
        <taxon>Actinomycetes</taxon>
        <taxon>Micrococcales</taxon>
        <taxon>Ruaniaceae</taxon>
        <taxon>Ruania</taxon>
    </lineage>
</organism>
<dbReference type="EC" id="3.6.1.9" evidence="3"/>
<dbReference type="NCBIfam" id="TIGR00172">
    <property type="entry name" value="maf"/>
    <property type="match status" value="1"/>
</dbReference>
<dbReference type="Proteomes" id="UP000824037">
    <property type="component" value="Unassembled WGS sequence"/>
</dbReference>
<comment type="function">
    <text evidence="3">Nucleoside triphosphate pyrophosphatase. May have a dual role in cell division arrest and in preventing the incorporation of modified nucleotides into cellular nucleic acids.</text>
</comment>
<evidence type="ECO:0000256" key="3">
    <source>
        <dbReference type="HAMAP-Rule" id="MF_00528"/>
    </source>
</evidence>
<dbReference type="PIRSF" id="PIRSF006305">
    <property type="entry name" value="Maf"/>
    <property type="match status" value="1"/>
</dbReference>
<dbReference type="HAMAP" id="MF_00528">
    <property type="entry name" value="Maf"/>
    <property type="match status" value="1"/>
</dbReference>
<dbReference type="Pfam" id="PF02545">
    <property type="entry name" value="Maf"/>
    <property type="match status" value="1"/>
</dbReference>